<proteinExistence type="predicted"/>
<protein>
    <submittedName>
        <fullName evidence="2">Uncharacterized protein</fullName>
    </submittedName>
</protein>
<comment type="caution">
    <text evidence="2">The sequence shown here is derived from an EMBL/GenBank/DDBJ whole genome shotgun (WGS) entry which is preliminary data.</text>
</comment>
<dbReference type="EMBL" id="LAZR01043826">
    <property type="protein sequence ID" value="KKL06150.1"/>
    <property type="molecule type" value="Genomic_DNA"/>
</dbReference>
<reference evidence="2" key="1">
    <citation type="journal article" date="2015" name="Nature">
        <title>Complex archaea that bridge the gap between prokaryotes and eukaryotes.</title>
        <authorList>
            <person name="Spang A."/>
            <person name="Saw J.H."/>
            <person name="Jorgensen S.L."/>
            <person name="Zaremba-Niedzwiedzka K."/>
            <person name="Martijn J."/>
            <person name="Lind A.E."/>
            <person name="van Eijk R."/>
            <person name="Schleper C."/>
            <person name="Guy L."/>
            <person name="Ettema T.J."/>
        </authorList>
    </citation>
    <scope>NUCLEOTIDE SEQUENCE</scope>
</reference>
<dbReference type="AlphaFoldDB" id="A0A0F9A9H1"/>
<accession>A0A0F9A9H1</accession>
<name>A0A0F9A9H1_9ZZZZ</name>
<gene>
    <name evidence="2" type="ORF">LCGC14_2598940</name>
</gene>
<organism evidence="2">
    <name type="scientific">marine sediment metagenome</name>
    <dbReference type="NCBI Taxonomy" id="412755"/>
    <lineage>
        <taxon>unclassified sequences</taxon>
        <taxon>metagenomes</taxon>
        <taxon>ecological metagenomes</taxon>
    </lineage>
</organism>
<sequence length="176" mass="18135">MVNYTGLAKGSTMAEEQAEDERDEVSSALDMVREIIEAGKVGATPPGEAFKAPEASGTLRDGLPCPVHGTSIDGCTDAVTGALRDSAYRAERNAQAALALARTAAEASTSLAQVFGVRGPAREVTAAYMNTGRAYAMLASALVNEAAATVELIAMAERAADAERAERDAGGEEDPS</sequence>
<evidence type="ECO:0000313" key="2">
    <source>
        <dbReference type="EMBL" id="KKL06150.1"/>
    </source>
</evidence>
<feature type="region of interest" description="Disordered" evidence="1">
    <location>
        <begin position="1"/>
        <end position="22"/>
    </location>
</feature>
<evidence type="ECO:0000256" key="1">
    <source>
        <dbReference type="SAM" id="MobiDB-lite"/>
    </source>
</evidence>